<proteinExistence type="predicted"/>
<reference evidence="2 3" key="1">
    <citation type="submission" date="2020-06" db="EMBL/GenBank/DDBJ databases">
        <title>Genome sequence of Paramixta manurensis strain PD-1.</title>
        <authorList>
            <person name="Lee C.W."/>
            <person name="Kim J."/>
        </authorList>
    </citation>
    <scope>NUCLEOTIDE SEQUENCE [LARGE SCALE GENOMIC DNA]</scope>
    <source>
        <strain evidence="2 3">PD-1</strain>
    </source>
</reference>
<sequence>MLNYIKKWLKYQCSYVAWTVFPVALVALFFIMAVSYFPSHAHIATLVFILCVAIFIGVYPGNK</sequence>
<keyword evidence="1" id="KW-1133">Transmembrane helix</keyword>
<evidence type="ECO:0000256" key="1">
    <source>
        <dbReference type="SAM" id="Phobius"/>
    </source>
</evidence>
<keyword evidence="1" id="KW-0472">Membrane</keyword>
<evidence type="ECO:0000313" key="2">
    <source>
        <dbReference type="EMBL" id="QKJ87153.1"/>
    </source>
</evidence>
<dbReference type="EMBL" id="CP054212">
    <property type="protein sequence ID" value="QKJ87153.1"/>
    <property type="molecule type" value="Genomic_DNA"/>
</dbReference>
<feature type="transmembrane region" description="Helical" evidence="1">
    <location>
        <begin position="43"/>
        <end position="61"/>
    </location>
</feature>
<dbReference type="AlphaFoldDB" id="A0A6M8UPG9"/>
<organism evidence="2 3">
    <name type="scientific">Paramixta manurensis</name>
    <dbReference type="NCBI Taxonomy" id="2740817"/>
    <lineage>
        <taxon>Bacteria</taxon>
        <taxon>Pseudomonadati</taxon>
        <taxon>Pseudomonadota</taxon>
        <taxon>Gammaproteobacteria</taxon>
        <taxon>Enterobacterales</taxon>
        <taxon>Erwiniaceae</taxon>
        <taxon>Paramixta</taxon>
    </lineage>
</organism>
<keyword evidence="3" id="KW-1185">Reference proteome</keyword>
<evidence type="ECO:0000313" key="3">
    <source>
        <dbReference type="Proteomes" id="UP000505325"/>
    </source>
</evidence>
<name>A0A6M8UPG9_9GAMM</name>
<protein>
    <submittedName>
        <fullName evidence="2">Uncharacterized protein</fullName>
    </submittedName>
</protein>
<feature type="transmembrane region" description="Helical" evidence="1">
    <location>
        <begin position="15"/>
        <end position="37"/>
    </location>
</feature>
<accession>A0A6M8UPG9</accession>
<gene>
    <name evidence="2" type="ORF">PMPD1_2208</name>
</gene>
<keyword evidence="1" id="KW-0812">Transmembrane</keyword>
<dbReference type="Proteomes" id="UP000505325">
    <property type="component" value="Chromosome"/>
</dbReference>
<dbReference type="KEGG" id="pmak:PMPD1_2208"/>